<comment type="subcellular location">
    <subcellularLocation>
        <location evidence="1">Membrane</location>
        <topology evidence="1">Single-pass membrane protein</topology>
    </subcellularLocation>
</comment>
<evidence type="ECO:0000256" key="2">
    <source>
        <dbReference type="ARBA" id="ARBA00022692"/>
    </source>
</evidence>
<protein>
    <recommendedName>
        <fullName evidence="7">FAM234A/B beta-propeller domain-containing protein</fullName>
    </recommendedName>
</protein>
<evidence type="ECO:0000256" key="6">
    <source>
        <dbReference type="SAM" id="Phobius"/>
    </source>
</evidence>
<feature type="transmembrane region" description="Helical" evidence="6">
    <location>
        <begin position="136"/>
        <end position="162"/>
    </location>
</feature>
<comment type="caution">
    <text evidence="8">The sequence shown here is derived from an EMBL/GenBank/DDBJ whole genome shotgun (WGS) entry which is preliminary data.</text>
</comment>
<keyword evidence="4 6" id="KW-0472">Membrane</keyword>
<feature type="transmembrane region" description="Helical" evidence="6">
    <location>
        <begin position="36"/>
        <end position="63"/>
    </location>
</feature>
<evidence type="ECO:0000259" key="7">
    <source>
        <dbReference type="Pfam" id="PF23727"/>
    </source>
</evidence>
<dbReference type="PANTHER" id="PTHR21419">
    <property type="match status" value="1"/>
</dbReference>
<evidence type="ECO:0000256" key="3">
    <source>
        <dbReference type="ARBA" id="ARBA00022989"/>
    </source>
</evidence>
<dbReference type="InterPro" id="IPR015943">
    <property type="entry name" value="WD40/YVTN_repeat-like_dom_sf"/>
</dbReference>
<evidence type="ECO:0000256" key="5">
    <source>
        <dbReference type="SAM" id="MobiDB-lite"/>
    </source>
</evidence>
<feature type="compositionally biased region" description="Low complexity" evidence="5">
    <location>
        <begin position="662"/>
        <end position="671"/>
    </location>
</feature>
<sequence>MSTIDDDQGTLLNNNEQTIQDDYRLSYRNRNAEKRPLRFCFCCIFLFSLVFATSFVLLSPYLFRPNNQEKFDDNVQIELIWTSAFPKLLTETAFRLVDCNSDVDDDQGTLLNNNEQTIQDDYRLSYRNRNAEKRPLRFCFCCIFLFSLVFATSFVLLSPYLFRPNNQEKFDDNIQIELIWTSAFPKLLTETAFRLVDCNSDGILDVIFGYGTGVDTLGENQLLCDLYFNGIYPCNGGVKALDGRNGQVLWSYDKSNHEVFALNCQQDIDGDHIFDCLTGGRGGTFEAISGKTGALIWTFDNEVRSTTMNFYTPLYLKKDFDNDGFNDIITIHGGDPIRKPHDTVKLAGEVLLISTKTGKLLNVSIVPDRMESYYSPQLLQRSPNEEYILIGTGGETHGGGLYAFDLKCFTIQCSSPYIKIISDEYKGVMTPPVLIDVNNDDIDDIIIPLYNSTLFAFDGKTFKQLWNRTFPSSETYSSPAVGYFNNDDIPDIMVHYQTGPGYPLYYSAQTTILDGLTGKTILDKPVEQTVGVQSSPLTISFKERGHDMFIYWMGECDGINNSTERKIDYDKNTPSALLSHADMCKLRYQTTSFTALHGLTQSMKPPGILIYNSNHYVALERSTSKPSSIDIEKFLEEHPDYSSLYKSWQRLDNYMEGKETIDTTPTTTSDETSNEIQTNEDNEDDTDFHTSRKKYKRHVGPHDNGGLQRTISTGTLAPSFELNSKSSIDLIFATYWIHSDTSTLLHADERACIDEGMAKEEDRLKPTNSTLAPSFELNSKSSIDLIFATYWIHSDTSTLLHADERACIDEGMAKEEDRLKPTNTNVFGMDHDAYEHYIEDLCTNKTRLNETVLRISPDLIDQVQISMSNPFKKQLGQLTVYRIRLHFKKNQCEQNNRTNCQIISENNNLLPFKQQIWPAYMGINGDCHANNRF</sequence>
<accession>A0A814JEN6</accession>
<proteinExistence type="predicted"/>
<evidence type="ECO:0000313" key="9">
    <source>
        <dbReference type="Proteomes" id="UP000663845"/>
    </source>
</evidence>
<reference evidence="8" key="1">
    <citation type="submission" date="2021-02" db="EMBL/GenBank/DDBJ databases">
        <authorList>
            <person name="Nowell W R."/>
        </authorList>
    </citation>
    <scope>NUCLEOTIDE SEQUENCE</scope>
</reference>
<dbReference type="InterPro" id="IPR045232">
    <property type="entry name" value="FAM234"/>
</dbReference>
<dbReference type="InterPro" id="IPR055409">
    <property type="entry name" value="Beta-prop_FAM234A_B"/>
</dbReference>
<dbReference type="SUPFAM" id="SSF69318">
    <property type="entry name" value="Integrin alpha N-terminal domain"/>
    <property type="match status" value="1"/>
</dbReference>
<dbReference type="PANTHER" id="PTHR21419:SF30">
    <property type="entry name" value="IG-LIKE DOMAIN-CONTAINING PROTEIN"/>
    <property type="match status" value="1"/>
</dbReference>
<dbReference type="GO" id="GO:0016020">
    <property type="term" value="C:membrane"/>
    <property type="evidence" value="ECO:0007669"/>
    <property type="project" value="UniProtKB-SubCell"/>
</dbReference>
<evidence type="ECO:0000256" key="1">
    <source>
        <dbReference type="ARBA" id="ARBA00004167"/>
    </source>
</evidence>
<dbReference type="AlphaFoldDB" id="A0A814JEN6"/>
<feature type="region of interest" description="Disordered" evidence="5">
    <location>
        <begin position="660"/>
        <end position="710"/>
    </location>
</feature>
<dbReference type="Pfam" id="PF23727">
    <property type="entry name" value="Beta-prop_FAM234A_B"/>
    <property type="match status" value="1"/>
</dbReference>
<organism evidence="8 9">
    <name type="scientific">Adineta steineri</name>
    <dbReference type="NCBI Taxonomy" id="433720"/>
    <lineage>
        <taxon>Eukaryota</taxon>
        <taxon>Metazoa</taxon>
        <taxon>Spiralia</taxon>
        <taxon>Gnathifera</taxon>
        <taxon>Rotifera</taxon>
        <taxon>Eurotatoria</taxon>
        <taxon>Bdelloidea</taxon>
        <taxon>Adinetida</taxon>
        <taxon>Adinetidae</taxon>
        <taxon>Adineta</taxon>
    </lineage>
</organism>
<dbReference type="Proteomes" id="UP000663845">
    <property type="component" value="Unassembled WGS sequence"/>
</dbReference>
<dbReference type="EMBL" id="CAJNOG010000171">
    <property type="protein sequence ID" value="CAF1036561.1"/>
    <property type="molecule type" value="Genomic_DNA"/>
</dbReference>
<evidence type="ECO:0000256" key="4">
    <source>
        <dbReference type="ARBA" id="ARBA00023136"/>
    </source>
</evidence>
<dbReference type="InterPro" id="IPR028994">
    <property type="entry name" value="Integrin_alpha_N"/>
</dbReference>
<dbReference type="Gene3D" id="2.130.10.10">
    <property type="entry name" value="YVTN repeat-like/Quinoprotein amine dehydrogenase"/>
    <property type="match status" value="1"/>
</dbReference>
<name>A0A814JEN6_9BILA</name>
<keyword evidence="2 6" id="KW-0812">Transmembrane</keyword>
<evidence type="ECO:0000313" key="8">
    <source>
        <dbReference type="EMBL" id="CAF1036561.1"/>
    </source>
</evidence>
<feature type="domain" description="FAM234A/B beta-propeller" evidence="7">
    <location>
        <begin position="180"/>
        <end position="552"/>
    </location>
</feature>
<keyword evidence="3 6" id="KW-1133">Transmembrane helix</keyword>
<gene>
    <name evidence="8" type="ORF">JYZ213_LOCUS17899</name>
</gene>